<accession>A0A2D4PMM7</accession>
<evidence type="ECO:0000313" key="1">
    <source>
        <dbReference type="EMBL" id="LAB59230.1"/>
    </source>
</evidence>
<reference evidence="1" key="1">
    <citation type="submission" date="2017-07" db="EMBL/GenBank/DDBJ databases">
        <authorList>
            <person name="Mikheyev A."/>
            <person name="Grau M."/>
        </authorList>
    </citation>
    <scope>NUCLEOTIDE SEQUENCE</scope>
    <source>
        <tissue evidence="1">Venom_gland</tissue>
    </source>
</reference>
<proteinExistence type="predicted"/>
<organism evidence="1">
    <name type="scientific">Micrurus surinamensis</name>
    <name type="common">Surinam coral snake</name>
    <dbReference type="NCBI Taxonomy" id="129470"/>
    <lineage>
        <taxon>Eukaryota</taxon>
        <taxon>Metazoa</taxon>
        <taxon>Chordata</taxon>
        <taxon>Craniata</taxon>
        <taxon>Vertebrata</taxon>
        <taxon>Euteleostomi</taxon>
        <taxon>Lepidosauria</taxon>
        <taxon>Squamata</taxon>
        <taxon>Bifurcata</taxon>
        <taxon>Unidentata</taxon>
        <taxon>Episquamata</taxon>
        <taxon>Toxicofera</taxon>
        <taxon>Serpentes</taxon>
        <taxon>Colubroidea</taxon>
        <taxon>Elapidae</taxon>
        <taxon>Elapinae</taxon>
        <taxon>Micrurus</taxon>
    </lineage>
</organism>
<dbReference type="EMBL" id="IACN01086696">
    <property type="protein sequence ID" value="LAB59230.1"/>
    <property type="molecule type" value="Transcribed_RNA"/>
</dbReference>
<reference evidence="1" key="2">
    <citation type="submission" date="2017-11" db="EMBL/GenBank/DDBJ databases">
        <title>Coralsnake Venomics: Analyses of Venom Gland Transcriptomes and Proteomes of Six Brazilian Taxa.</title>
        <authorList>
            <person name="Aird S.D."/>
            <person name="Jorge da Silva N."/>
            <person name="Qiu L."/>
            <person name="Villar-Briones A."/>
            <person name="Aparecida-Saddi V."/>
            <person name="Campos-Telles M.P."/>
            <person name="Grau M."/>
            <person name="Mikheyev A.S."/>
        </authorList>
    </citation>
    <scope>NUCLEOTIDE SEQUENCE</scope>
    <source>
        <tissue evidence="1">Venom_gland</tissue>
    </source>
</reference>
<dbReference type="AlphaFoldDB" id="A0A2D4PMM7"/>
<dbReference type="EMBL" id="IACN01086695">
    <property type="protein sequence ID" value="LAB59227.1"/>
    <property type="molecule type" value="Transcribed_RNA"/>
</dbReference>
<sequence length="107" mass="11842">MVKLWFCKCLSRFWEQSSPAFSLPNESGPISGTGSGAAREGSRPYVATLGVPSLPGSLIIGSPHFVCLSSSQMEKGMTESHLAIKTFLKYCFKRKTKRVRSRFSFKC</sequence>
<protein>
    <submittedName>
        <fullName evidence="1">Uncharacterized protein</fullName>
    </submittedName>
</protein>
<name>A0A2D4PMM7_MICSU</name>